<keyword evidence="2" id="KW-0645">Protease</keyword>
<dbReference type="AlphaFoldDB" id="A0AAD2A6G0"/>
<evidence type="ECO:0000313" key="6">
    <source>
        <dbReference type="Proteomes" id="UP000834106"/>
    </source>
</evidence>
<sequence length="207" mass="23193">MEADIKELEEQLNGGARADTVQEKTLDFEIEVVTYPTKEKEVEDDNATLDGPSPSVVAFYNELKSTALTPNVAYSFELNPGIYGTKMRCWFESQDFTSFCLMEEISSNCILLCQTYLFRKLKELSLTNKYAFIDPTIASRGSGTTGNRARDLNSKLGVLVPGQLALVPFNVGMHWVLLVIDPYANTVHIFDSLNKDVHQEIKDVLDP</sequence>
<dbReference type="Pfam" id="PF02902">
    <property type="entry name" value="Peptidase_C48"/>
    <property type="match status" value="1"/>
</dbReference>
<dbReference type="Gene3D" id="3.40.395.10">
    <property type="entry name" value="Adenoviral Proteinase, Chain A"/>
    <property type="match status" value="1"/>
</dbReference>
<proteinExistence type="inferred from homology"/>
<protein>
    <recommendedName>
        <fullName evidence="4">Ubiquitin-like protease family profile domain-containing protein</fullName>
    </recommendedName>
</protein>
<dbReference type="EMBL" id="OU503054">
    <property type="protein sequence ID" value="CAI9782417.1"/>
    <property type="molecule type" value="Genomic_DNA"/>
</dbReference>
<evidence type="ECO:0000256" key="3">
    <source>
        <dbReference type="ARBA" id="ARBA00022801"/>
    </source>
</evidence>
<evidence type="ECO:0000256" key="1">
    <source>
        <dbReference type="ARBA" id="ARBA00005234"/>
    </source>
</evidence>
<dbReference type="GO" id="GO:0008234">
    <property type="term" value="F:cysteine-type peptidase activity"/>
    <property type="evidence" value="ECO:0007669"/>
    <property type="project" value="InterPro"/>
</dbReference>
<dbReference type="GO" id="GO:0006508">
    <property type="term" value="P:proteolysis"/>
    <property type="evidence" value="ECO:0007669"/>
    <property type="project" value="UniProtKB-KW"/>
</dbReference>
<evidence type="ECO:0000256" key="2">
    <source>
        <dbReference type="ARBA" id="ARBA00022670"/>
    </source>
</evidence>
<name>A0AAD2A6G0_9LAMI</name>
<evidence type="ECO:0000313" key="5">
    <source>
        <dbReference type="EMBL" id="CAI9782417.1"/>
    </source>
</evidence>
<dbReference type="SUPFAM" id="SSF54001">
    <property type="entry name" value="Cysteine proteinases"/>
    <property type="match status" value="1"/>
</dbReference>
<dbReference type="Proteomes" id="UP000834106">
    <property type="component" value="Chromosome 19"/>
</dbReference>
<dbReference type="InterPro" id="IPR003653">
    <property type="entry name" value="Peptidase_C48_C"/>
</dbReference>
<feature type="domain" description="Ubiquitin-like protease family profile" evidence="4">
    <location>
        <begin position="163"/>
        <end position="195"/>
    </location>
</feature>
<gene>
    <name evidence="5" type="ORF">FPE_LOCUS29847</name>
</gene>
<organism evidence="5 6">
    <name type="scientific">Fraxinus pennsylvanica</name>
    <dbReference type="NCBI Taxonomy" id="56036"/>
    <lineage>
        <taxon>Eukaryota</taxon>
        <taxon>Viridiplantae</taxon>
        <taxon>Streptophyta</taxon>
        <taxon>Embryophyta</taxon>
        <taxon>Tracheophyta</taxon>
        <taxon>Spermatophyta</taxon>
        <taxon>Magnoliopsida</taxon>
        <taxon>eudicotyledons</taxon>
        <taxon>Gunneridae</taxon>
        <taxon>Pentapetalae</taxon>
        <taxon>asterids</taxon>
        <taxon>lamiids</taxon>
        <taxon>Lamiales</taxon>
        <taxon>Oleaceae</taxon>
        <taxon>Oleeae</taxon>
        <taxon>Fraxinus</taxon>
    </lineage>
</organism>
<evidence type="ECO:0000259" key="4">
    <source>
        <dbReference type="Pfam" id="PF02902"/>
    </source>
</evidence>
<dbReference type="InterPro" id="IPR038765">
    <property type="entry name" value="Papain-like_cys_pep_sf"/>
</dbReference>
<accession>A0AAD2A6G0</accession>
<keyword evidence="6" id="KW-1185">Reference proteome</keyword>
<keyword evidence="3" id="KW-0378">Hydrolase</keyword>
<reference evidence="5" key="1">
    <citation type="submission" date="2023-05" db="EMBL/GenBank/DDBJ databases">
        <authorList>
            <person name="Huff M."/>
        </authorList>
    </citation>
    <scope>NUCLEOTIDE SEQUENCE</scope>
</reference>
<comment type="similarity">
    <text evidence="1">Belongs to the peptidase C48 family.</text>
</comment>